<feature type="transmembrane region" description="Helical" evidence="1">
    <location>
        <begin position="99"/>
        <end position="117"/>
    </location>
</feature>
<feature type="transmembrane region" description="Helical" evidence="1">
    <location>
        <begin position="199"/>
        <end position="219"/>
    </location>
</feature>
<accession>A0A2T3J9K1</accession>
<keyword evidence="1" id="KW-1133">Transmembrane helix</keyword>
<evidence type="ECO:0000313" key="3">
    <source>
        <dbReference type="Proteomes" id="UP000240987"/>
    </source>
</evidence>
<evidence type="ECO:0000256" key="1">
    <source>
        <dbReference type="SAM" id="Phobius"/>
    </source>
</evidence>
<keyword evidence="3" id="KW-1185">Reference proteome</keyword>
<gene>
    <name evidence="2" type="ORF">C9J12_22615</name>
</gene>
<keyword evidence="1" id="KW-0472">Membrane</keyword>
<feature type="transmembrane region" description="Helical" evidence="1">
    <location>
        <begin position="124"/>
        <end position="147"/>
    </location>
</feature>
<feature type="transmembrane region" description="Helical" evidence="1">
    <location>
        <begin position="29"/>
        <end position="51"/>
    </location>
</feature>
<proteinExistence type="predicted"/>
<comment type="caution">
    <text evidence="2">The sequence shown here is derived from an EMBL/GenBank/DDBJ whole genome shotgun (WGS) entry which is preliminary data.</text>
</comment>
<keyword evidence="1" id="KW-0812">Transmembrane</keyword>
<name>A0A2T3J9K1_9GAMM</name>
<dbReference type="AlphaFoldDB" id="A0A2T3J9K1"/>
<dbReference type="Proteomes" id="UP000240987">
    <property type="component" value="Unassembled WGS sequence"/>
</dbReference>
<dbReference type="EMBL" id="PYMJ01000030">
    <property type="protein sequence ID" value="PSU45498.1"/>
    <property type="molecule type" value="Genomic_DNA"/>
</dbReference>
<sequence length="228" mass="25416">MLVLLRELIDMFRKTVVGSFLYAKYYKEALFLATILPITISLVLEFAFSYINSQPLHYLNNVFLTVLNAIVAINVHKIVLHGVDSVPKWGRFKFGKVEIWFIGHYICLTAAFIAITFMTRFLGLAVIIIIVAFGVVACRLSLVFPAIAIGKGVSFPYAWHLSSGKTLYMFSVVAIFPITLSLVLVPLQTFGIPQVVTSILSYLVTIITVTSLSLAYKLLTEGELSQRN</sequence>
<organism evidence="2 3">
    <name type="scientific">Photobacterium frigidiphilum</name>
    <dbReference type="NCBI Taxonomy" id="264736"/>
    <lineage>
        <taxon>Bacteria</taxon>
        <taxon>Pseudomonadati</taxon>
        <taxon>Pseudomonadota</taxon>
        <taxon>Gammaproteobacteria</taxon>
        <taxon>Vibrionales</taxon>
        <taxon>Vibrionaceae</taxon>
        <taxon>Photobacterium</taxon>
    </lineage>
</organism>
<reference evidence="2 3" key="1">
    <citation type="submission" date="2018-01" db="EMBL/GenBank/DDBJ databases">
        <title>Whole genome sequencing of Histamine producing bacteria.</title>
        <authorList>
            <person name="Butler K."/>
        </authorList>
    </citation>
    <scope>NUCLEOTIDE SEQUENCE [LARGE SCALE GENOMIC DNA]</scope>
    <source>
        <strain evidence="2 3">JCM 12947</strain>
    </source>
</reference>
<evidence type="ECO:0000313" key="2">
    <source>
        <dbReference type="EMBL" id="PSU45498.1"/>
    </source>
</evidence>
<feature type="transmembrane region" description="Helical" evidence="1">
    <location>
        <begin position="167"/>
        <end position="187"/>
    </location>
</feature>
<feature type="transmembrane region" description="Helical" evidence="1">
    <location>
        <begin position="58"/>
        <end position="79"/>
    </location>
</feature>
<protein>
    <submittedName>
        <fullName evidence="2">Uncharacterized protein</fullName>
    </submittedName>
</protein>